<evidence type="ECO:0000256" key="14">
    <source>
        <dbReference type="ARBA" id="ARBA00023306"/>
    </source>
</evidence>
<comment type="pathway">
    <text evidence="16">Cell wall biogenesis; peptidoglycan biosynthesis.</text>
</comment>
<dbReference type="InterPro" id="IPR012338">
    <property type="entry name" value="Beta-lactam/transpept-like"/>
</dbReference>
<comment type="similarity">
    <text evidence="16">Belongs to the transpeptidase family. FtsI subfamily.</text>
</comment>
<dbReference type="GO" id="GO:0005886">
    <property type="term" value="C:plasma membrane"/>
    <property type="evidence" value="ECO:0007669"/>
    <property type="project" value="UniProtKB-UniRule"/>
</dbReference>
<reference evidence="19 20" key="1">
    <citation type="submission" date="2017-09" db="EMBL/GenBank/DDBJ databases">
        <title>Metagenomic Analysis Reveals Denitrifying Candidatus Accumulibacter and Flanking Population as a Source of N2O.</title>
        <authorList>
            <person name="Gao H."/>
            <person name="Mao Y."/>
            <person name="Zhao X."/>
            <person name="Liu W.-T."/>
            <person name="Zhang T."/>
            <person name="Wells G."/>
        </authorList>
    </citation>
    <scope>NUCLEOTIDE SEQUENCE [LARGE SCALE GENOMIC DNA]</scope>
    <source>
        <strain evidence="19">CANDO_2_IC</strain>
    </source>
</reference>
<dbReference type="UniPathway" id="UPA00219"/>
<dbReference type="GO" id="GO:0071555">
    <property type="term" value="P:cell wall organization"/>
    <property type="evidence" value="ECO:0007669"/>
    <property type="project" value="UniProtKB-KW"/>
</dbReference>
<dbReference type="PANTHER" id="PTHR30627:SF1">
    <property type="entry name" value="PEPTIDOGLYCAN D,D-TRANSPEPTIDASE FTSI"/>
    <property type="match status" value="1"/>
</dbReference>
<evidence type="ECO:0000259" key="18">
    <source>
        <dbReference type="Pfam" id="PF03717"/>
    </source>
</evidence>
<keyword evidence="9 16" id="KW-0133">Cell shape</keyword>
<keyword evidence="4 16" id="KW-0132">Cell division</keyword>
<keyword evidence="12 16" id="KW-0472">Membrane</keyword>
<dbReference type="InterPro" id="IPR001460">
    <property type="entry name" value="PCN-bd_Tpept"/>
</dbReference>
<keyword evidence="7 16" id="KW-0812">Transmembrane</keyword>
<dbReference type="SUPFAM" id="SSF56519">
    <property type="entry name" value="Penicillin binding protein dimerisation domain"/>
    <property type="match status" value="1"/>
</dbReference>
<evidence type="ECO:0000256" key="16">
    <source>
        <dbReference type="HAMAP-Rule" id="MF_02080"/>
    </source>
</evidence>
<organism evidence="19 20">
    <name type="scientific">Candidatus Accumulibacter phosphatis</name>
    <dbReference type="NCBI Taxonomy" id="327160"/>
    <lineage>
        <taxon>Bacteria</taxon>
        <taxon>Pseudomonadati</taxon>
        <taxon>Pseudomonadota</taxon>
        <taxon>Betaproteobacteria</taxon>
        <taxon>Candidatus Accumulibacter</taxon>
    </lineage>
</organism>
<dbReference type="SUPFAM" id="SSF56601">
    <property type="entry name" value="beta-lactamase/transpeptidase-like"/>
    <property type="match status" value="1"/>
</dbReference>
<evidence type="ECO:0000256" key="8">
    <source>
        <dbReference type="ARBA" id="ARBA00022801"/>
    </source>
</evidence>
<keyword evidence="14 16" id="KW-0131">Cell cycle</keyword>
<dbReference type="GO" id="GO:0009002">
    <property type="term" value="F:serine-type D-Ala-D-Ala carboxypeptidase activity"/>
    <property type="evidence" value="ECO:0007669"/>
    <property type="project" value="UniProtKB-UniRule"/>
</dbReference>
<keyword evidence="6 16" id="KW-0645">Protease</keyword>
<evidence type="ECO:0000256" key="10">
    <source>
        <dbReference type="ARBA" id="ARBA00022984"/>
    </source>
</evidence>
<dbReference type="Gene3D" id="3.40.710.10">
    <property type="entry name" value="DD-peptidase/beta-lactamase superfamily"/>
    <property type="match status" value="1"/>
</dbReference>
<dbReference type="Pfam" id="PF00905">
    <property type="entry name" value="Transpeptidase"/>
    <property type="match status" value="1"/>
</dbReference>
<dbReference type="InterPro" id="IPR005311">
    <property type="entry name" value="PBP_dimer"/>
</dbReference>
<evidence type="ECO:0000256" key="12">
    <source>
        <dbReference type="ARBA" id="ARBA00023136"/>
    </source>
</evidence>
<comment type="subcellular location">
    <subcellularLocation>
        <location evidence="1">Membrane</location>
    </subcellularLocation>
</comment>
<dbReference type="InterPro" id="IPR037532">
    <property type="entry name" value="FtsI_transpept"/>
</dbReference>
<gene>
    <name evidence="16" type="primary">ftsI</name>
    <name evidence="19" type="ORF">CRU78_15950</name>
</gene>
<dbReference type="Gene3D" id="1.10.150.770">
    <property type="match status" value="1"/>
</dbReference>
<keyword evidence="8 16" id="KW-0378">Hydrolase</keyword>
<feature type="domain" description="Penicillin-binding protein dimerisation" evidence="18">
    <location>
        <begin position="70"/>
        <end position="215"/>
    </location>
</feature>
<dbReference type="GO" id="GO:0043093">
    <property type="term" value="P:FtsZ-dependent cytokinesis"/>
    <property type="evidence" value="ECO:0007669"/>
    <property type="project" value="UniProtKB-UniRule"/>
</dbReference>
<evidence type="ECO:0000256" key="6">
    <source>
        <dbReference type="ARBA" id="ARBA00022670"/>
    </source>
</evidence>
<evidence type="ECO:0000256" key="4">
    <source>
        <dbReference type="ARBA" id="ARBA00022618"/>
    </source>
</evidence>
<dbReference type="GO" id="GO:0008658">
    <property type="term" value="F:penicillin binding"/>
    <property type="evidence" value="ECO:0007669"/>
    <property type="project" value="InterPro"/>
</dbReference>
<keyword evidence="5 16" id="KW-0121">Carboxypeptidase</keyword>
<evidence type="ECO:0000313" key="20">
    <source>
        <dbReference type="Proteomes" id="UP000342300"/>
    </source>
</evidence>
<keyword evidence="2 16" id="KW-1003">Cell membrane</keyword>
<feature type="domain" description="Penicillin-binding protein transpeptidase" evidence="17">
    <location>
        <begin position="257"/>
        <end position="553"/>
    </location>
</feature>
<evidence type="ECO:0000256" key="13">
    <source>
        <dbReference type="ARBA" id="ARBA00023210"/>
    </source>
</evidence>
<dbReference type="GO" id="GO:0006508">
    <property type="term" value="P:proteolysis"/>
    <property type="evidence" value="ECO:0007669"/>
    <property type="project" value="UniProtKB-KW"/>
</dbReference>
<keyword evidence="15 16" id="KW-0961">Cell wall biogenesis/degradation</keyword>
<dbReference type="InterPro" id="IPR050515">
    <property type="entry name" value="Beta-lactam/transpept"/>
</dbReference>
<dbReference type="Pfam" id="PF03717">
    <property type="entry name" value="PBP_dimer"/>
    <property type="match status" value="1"/>
</dbReference>
<proteinExistence type="inferred from homology"/>
<keyword evidence="10 16" id="KW-0573">Peptidoglycan synthesis</keyword>
<evidence type="ECO:0000259" key="17">
    <source>
        <dbReference type="Pfam" id="PF00905"/>
    </source>
</evidence>
<name>A0A6A7RXT6_9PROT</name>
<comment type="catalytic activity">
    <reaction evidence="16">
        <text>Preferential cleavage: (Ac)2-L-Lys-D-Ala-|-D-Ala. Also transpeptidation of peptidyl-alanyl moieties that are N-acyl substituents of D-alanine.</text>
        <dbReference type="EC" id="3.4.16.4"/>
    </reaction>
</comment>
<dbReference type="Gene3D" id="3.90.1310.10">
    <property type="entry name" value="Penicillin-binding protein 2a (Domain 2)"/>
    <property type="match status" value="1"/>
</dbReference>
<evidence type="ECO:0000313" key="19">
    <source>
        <dbReference type="EMBL" id="MQM31920.1"/>
    </source>
</evidence>
<evidence type="ECO:0000256" key="2">
    <source>
        <dbReference type="ARBA" id="ARBA00022475"/>
    </source>
</evidence>
<evidence type="ECO:0000256" key="15">
    <source>
        <dbReference type="ARBA" id="ARBA00023316"/>
    </source>
</evidence>
<dbReference type="GO" id="GO:0000917">
    <property type="term" value="P:division septum assembly"/>
    <property type="evidence" value="ECO:0007669"/>
    <property type="project" value="UniProtKB-KW"/>
</dbReference>
<keyword evidence="11 16" id="KW-1133">Transmembrane helix</keyword>
<dbReference type="EMBL" id="PDHS01000404">
    <property type="protein sequence ID" value="MQM31920.1"/>
    <property type="molecule type" value="Genomic_DNA"/>
</dbReference>
<evidence type="ECO:0000256" key="9">
    <source>
        <dbReference type="ARBA" id="ARBA00022960"/>
    </source>
</evidence>
<dbReference type="EC" id="3.4.16.4" evidence="16"/>
<comment type="caution">
    <text evidence="19">The sequence shown here is derived from an EMBL/GenBank/DDBJ whole genome shotgun (WGS) entry which is preliminary data.</text>
</comment>
<dbReference type="AlphaFoldDB" id="A0A6A7RXT6"/>
<evidence type="ECO:0000256" key="5">
    <source>
        <dbReference type="ARBA" id="ARBA00022645"/>
    </source>
</evidence>
<dbReference type="HAMAP" id="MF_02080">
    <property type="entry name" value="FtsI_transpept"/>
    <property type="match status" value="1"/>
</dbReference>
<evidence type="ECO:0000256" key="3">
    <source>
        <dbReference type="ARBA" id="ARBA00022519"/>
    </source>
</evidence>
<dbReference type="GO" id="GO:0008955">
    <property type="term" value="F:peptidoglycan glycosyltransferase activity"/>
    <property type="evidence" value="ECO:0007669"/>
    <property type="project" value="InterPro"/>
</dbReference>
<dbReference type="GO" id="GO:0008360">
    <property type="term" value="P:regulation of cell shape"/>
    <property type="evidence" value="ECO:0007669"/>
    <property type="project" value="UniProtKB-KW"/>
</dbReference>
<evidence type="ECO:0000256" key="7">
    <source>
        <dbReference type="ARBA" id="ARBA00022692"/>
    </source>
</evidence>
<feature type="active site" description="Acyl-ester intermediate" evidence="16">
    <location>
        <position position="304"/>
    </location>
</feature>
<protein>
    <recommendedName>
        <fullName evidence="16">Peptidoglycan D,D-transpeptidase FtsI</fullName>
        <ecNumber evidence="16">3.4.16.4</ecNumber>
    </recommendedName>
    <alternativeName>
        <fullName evidence="16">Penicillin-binding protein 3</fullName>
        <shortName evidence="16">PBP-3</shortName>
    </alternativeName>
</protein>
<dbReference type="Proteomes" id="UP000342300">
    <property type="component" value="Unassembled WGS sequence"/>
</dbReference>
<dbReference type="PANTHER" id="PTHR30627">
    <property type="entry name" value="PEPTIDOGLYCAN D,D-TRANSPEPTIDASE"/>
    <property type="match status" value="1"/>
</dbReference>
<evidence type="ECO:0000256" key="1">
    <source>
        <dbReference type="ARBA" id="ARBA00004370"/>
    </source>
</evidence>
<sequence>MMRFKAKVAHKFTESPLLELRLPAWRSRLMALLILFSFVVLIGRAFYLQILDTDFLQEKGESRYRRDIEITASRGRIADRYGDVLAISTPMKSIWAVPPAVQLSAEQTRQLAALLETDVQALTRKLTTDKPFVFLRRQIPPPVAAQVAALKLPGIGQDKEYRRFYPTGEMTAHMVGFTGVDDKGLEGAELAFHGKLLGTPGSRSVIKDRRGQIVEDVGSIKPPQDGEDINLALDSKVQYLVYSQLKQAIADSKAKAGGAVVLDARTGEILALANWPTYNPNNRTNLSGAQLRNRAFTDTFEPGSTLKPFTIALAMEHGKVRFDTPINCAPGFLRIGSATISDTHRYGVLSVAEVIQKSSNVGASKIAAMLPAQAMWEMFNGVGFGQVPGLGFPGAVSGRLRPWKTWRPIEQATMSFGHGISVSLIQLARAYTVFARDGDLVPLSLTRVASARPRGEQVFSPQTAREVRAMLEMAVRPGGTAPRAQIPGYRVAGKTGTARKLEGGRYSTKKYVASFVGFAPASDPRLIVAVMIDEPRGKYYGGEVAAPVFAAVMAGTLRTLGIAPDAPLEVAQSGKPATKDRL</sequence>
<dbReference type="InterPro" id="IPR036138">
    <property type="entry name" value="PBP_dimer_sf"/>
</dbReference>
<dbReference type="Gene3D" id="3.30.450.330">
    <property type="match status" value="1"/>
</dbReference>
<dbReference type="GO" id="GO:0009252">
    <property type="term" value="P:peptidoglycan biosynthetic process"/>
    <property type="evidence" value="ECO:0007669"/>
    <property type="project" value="UniProtKB-UniRule"/>
</dbReference>
<evidence type="ECO:0000256" key="11">
    <source>
        <dbReference type="ARBA" id="ARBA00022989"/>
    </source>
</evidence>
<accession>A0A6A7RXT6</accession>
<keyword evidence="13 16" id="KW-0717">Septation</keyword>
<comment type="function">
    <text evidence="16">Catalyzes cross-linking of the peptidoglycan cell wall at the division septum.</text>
</comment>
<keyword evidence="3 16" id="KW-0997">Cell inner membrane</keyword>